<evidence type="ECO:0000313" key="3">
    <source>
        <dbReference type="EMBL" id="TWT63630.1"/>
    </source>
</evidence>
<organism evidence="3 4">
    <name type="scientific">Rubinisphaera italica</name>
    <dbReference type="NCBI Taxonomy" id="2527969"/>
    <lineage>
        <taxon>Bacteria</taxon>
        <taxon>Pseudomonadati</taxon>
        <taxon>Planctomycetota</taxon>
        <taxon>Planctomycetia</taxon>
        <taxon>Planctomycetales</taxon>
        <taxon>Planctomycetaceae</taxon>
        <taxon>Rubinisphaera</taxon>
    </lineage>
</organism>
<dbReference type="Pfam" id="PF00581">
    <property type="entry name" value="Rhodanese"/>
    <property type="match status" value="1"/>
</dbReference>
<dbReference type="AlphaFoldDB" id="A0A5C5XL18"/>
<feature type="chain" id="PRO_5022959510" evidence="1">
    <location>
        <begin position="28"/>
        <end position="155"/>
    </location>
</feature>
<keyword evidence="4" id="KW-1185">Reference proteome</keyword>
<comment type="caution">
    <text evidence="3">The sequence shown here is derived from an EMBL/GenBank/DDBJ whole genome shotgun (WGS) entry which is preliminary data.</text>
</comment>
<dbReference type="InterPro" id="IPR001763">
    <property type="entry name" value="Rhodanese-like_dom"/>
</dbReference>
<dbReference type="SMART" id="SM00450">
    <property type="entry name" value="RHOD"/>
    <property type="match status" value="1"/>
</dbReference>
<dbReference type="EMBL" id="SJPG01000001">
    <property type="protein sequence ID" value="TWT63630.1"/>
    <property type="molecule type" value="Genomic_DNA"/>
</dbReference>
<reference evidence="3 4" key="1">
    <citation type="submission" date="2019-02" db="EMBL/GenBank/DDBJ databases">
        <title>Deep-cultivation of Planctomycetes and their phenomic and genomic characterization uncovers novel biology.</title>
        <authorList>
            <person name="Wiegand S."/>
            <person name="Jogler M."/>
            <person name="Boedeker C."/>
            <person name="Pinto D."/>
            <person name="Vollmers J."/>
            <person name="Rivas-Marin E."/>
            <person name="Kohn T."/>
            <person name="Peeters S.H."/>
            <person name="Heuer A."/>
            <person name="Rast P."/>
            <person name="Oberbeckmann S."/>
            <person name="Bunk B."/>
            <person name="Jeske O."/>
            <person name="Meyerdierks A."/>
            <person name="Storesund J.E."/>
            <person name="Kallscheuer N."/>
            <person name="Luecker S."/>
            <person name="Lage O.M."/>
            <person name="Pohl T."/>
            <person name="Merkel B.J."/>
            <person name="Hornburger P."/>
            <person name="Mueller R.-W."/>
            <person name="Bruemmer F."/>
            <person name="Labrenz M."/>
            <person name="Spormann A.M."/>
            <person name="Op Den Camp H."/>
            <person name="Overmann J."/>
            <person name="Amann R."/>
            <person name="Jetten M.S.M."/>
            <person name="Mascher T."/>
            <person name="Medema M.H."/>
            <person name="Devos D.P."/>
            <person name="Kaster A.-K."/>
            <person name="Ovreas L."/>
            <person name="Rohde M."/>
            <person name="Galperin M.Y."/>
            <person name="Jogler C."/>
        </authorList>
    </citation>
    <scope>NUCLEOTIDE SEQUENCE [LARGE SCALE GENOMIC DNA]</scope>
    <source>
        <strain evidence="3 4">Pan54</strain>
    </source>
</reference>
<dbReference type="Gene3D" id="3.40.250.10">
    <property type="entry name" value="Rhodanese-like domain"/>
    <property type="match status" value="1"/>
</dbReference>
<gene>
    <name evidence="3" type="primary">pspE</name>
    <name evidence="3" type="ORF">Pan54_43840</name>
</gene>
<dbReference type="Proteomes" id="UP000316095">
    <property type="component" value="Unassembled WGS sequence"/>
</dbReference>
<dbReference type="PANTHER" id="PTHR43031:SF17">
    <property type="entry name" value="SULFURTRANSFERASE YTWF-RELATED"/>
    <property type="match status" value="1"/>
</dbReference>
<dbReference type="RefSeq" id="WP_242631390.1">
    <property type="nucleotide sequence ID" value="NZ_SJPG01000001.1"/>
</dbReference>
<dbReference type="GO" id="GO:0004792">
    <property type="term" value="F:thiosulfate-cyanide sulfurtransferase activity"/>
    <property type="evidence" value="ECO:0007669"/>
    <property type="project" value="UniProtKB-EC"/>
</dbReference>
<keyword evidence="1" id="KW-0732">Signal</keyword>
<accession>A0A5C5XL18</accession>
<dbReference type="PANTHER" id="PTHR43031">
    <property type="entry name" value="FAD-DEPENDENT OXIDOREDUCTASE"/>
    <property type="match status" value="1"/>
</dbReference>
<evidence type="ECO:0000313" key="4">
    <source>
        <dbReference type="Proteomes" id="UP000316095"/>
    </source>
</evidence>
<dbReference type="EC" id="2.8.1.1" evidence="3"/>
<name>A0A5C5XL18_9PLAN</name>
<evidence type="ECO:0000259" key="2">
    <source>
        <dbReference type="PROSITE" id="PS50206"/>
    </source>
</evidence>
<dbReference type="InterPro" id="IPR036873">
    <property type="entry name" value="Rhodanese-like_dom_sf"/>
</dbReference>
<dbReference type="SUPFAM" id="SSF52821">
    <property type="entry name" value="Rhodanese/Cell cycle control phosphatase"/>
    <property type="match status" value="1"/>
</dbReference>
<protein>
    <submittedName>
        <fullName evidence="3">Thiosulfate sulfurtransferase PspE</fullName>
        <ecNumber evidence="3">2.8.1.1</ecNumber>
    </submittedName>
</protein>
<keyword evidence="3" id="KW-0808">Transferase</keyword>
<feature type="signal peptide" evidence="1">
    <location>
        <begin position="1"/>
        <end position="27"/>
    </location>
</feature>
<proteinExistence type="predicted"/>
<feature type="domain" description="Rhodanese" evidence="2">
    <location>
        <begin position="63"/>
        <end position="153"/>
    </location>
</feature>
<evidence type="ECO:0000256" key="1">
    <source>
        <dbReference type="SAM" id="SignalP"/>
    </source>
</evidence>
<sequence precursor="true">MKLSLKVSSTFQTIPLLFLVMATMLLASDCTAYAQAKPAKQKKSKMSPLEISCQDVKTMLDDEEQKFLFLDCREQDEFDHVKIEGAVLLPMSEITERVSEIEEHKNKPIIIHCHHGGRSLRVTNWLIQQGFTNVKSMAGGIDEWSETIDSSKPRY</sequence>
<dbReference type="InterPro" id="IPR050229">
    <property type="entry name" value="GlpE_sulfurtransferase"/>
</dbReference>
<dbReference type="PROSITE" id="PS50206">
    <property type="entry name" value="RHODANESE_3"/>
    <property type="match status" value="1"/>
</dbReference>